<reference evidence="1 2" key="1">
    <citation type="submission" date="2020-10" db="EMBL/GenBank/DDBJ databases">
        <title>complete genome sequencing of Lysobacter sp. H23M41.</title>
        <authorList>
            <person name="Bae J.-W."/>
            <person name="Lee S.-Y."/>
        </authorList>
    </citation>
    <scope>NUCLEOTIDE SEQUENCE [LARGE SCALE GENOMIC DNA]</scope>
    <source>
        <strain evidence="1 2">H23M41</strain>
    </source>
</reference>
<keyword evidence="2" id="KW-1185">Reference proteome</keyword>
<evidence type="ECO:0000313" key="1">
    <source>
        <dbReference type="EMBL" id="QOW22995.1"/>
    </source>
</evidence>
<dbReference type="RefSeq" id="WP_194035474.1">
    <property type="nucleotide sequence ID" value="NZ_CP063657.1"/>
</dbReference>
<name>A0A7S6UMI5_9GAMM</name>
<proteinExistence type="predicted"/>
<sequence>MRKTEPEPIERSDRHYSYREPRSALAPLFGNQIDLISFLAIFGKMQPNLANSSIHEINLSDKDYQKYFPIE</sequence>
<evidence type="ECO:0000313" key="2">
    <source>
        <dbReference type="Proteomes" id="UP000593932"/>
    </source>
</evidence>
<gene>
    <name evidence="1" type="ORF">INQ42_05410</name>
</gene>
<dbReference type="EMBL" id="CP063657">
    <property type="protein sequence ID" value="QOW22995.1"/>
    <property type="molecule type" value="Genomic_DNA"/>
</dbReference>
<dbReference type="Proteomes" id="UP000593932">
    <property type="component" value="Chromosome"/>
</dbReference>
<accession>A0A7S6UMI5</accession>
<protein>
    <submittedName>
        <fullName evidence="1">Uncharacterized protein</fullName>
    </submittedName>
</protein>
<organism evidence="1 2">
    <name type="scientific">Novilysobacter avium</name>
    <dbReference type="NCBI Taxonomy" id="2781023"/>
    <lineage>
        <taxon>Bacteria</taxon>
        <taxon>Pseudomonadati</taxon>
        <taxon>Pseudomonadota</taxon>
        <taxon>Gammaproteobacteria</taxon>
        <taxon>Lysobacterales</taxon>
        <taxon>Lysobacteraceae</taxon>
        <taxon>Novilysobacter</taxon>
    </lineage>
</organism>